<dbReference type="EMBL" id="JACJJC010000012">
    <property type="protein sequence ID" value="MBM6704455.1"/>
    <property type="molecule type" value="Genomic_DNA"/>
</dbReference>
<dbReference type="SUPFAM" id="SSF55874">
    <property type="entry name" value="ATPase domain of HSP90 chaperone/DNA topoisomerase II/histidine kinase"/>
    <property type="match status" value="1"/>
</dbReference>
<dbReference type="SUPFAM" id="SSF53850">
    <property type="entry name" value="Periplasmic binding protein-like II"/>
    <property type="match status" value="1"/>
</dbReference>
<organism evidence="11 12">
    <name type="scientific">Sutterella massiliensis</name>
    <dbReference type="NCBI Taxonomy" id="1816689"/>
    <lineage>
        <taxon>Bacteria</taxon>
        <taxon>Pseudomonadati</taxon>
        <taxon>Pseudomonadota</taxon>
        <taxon>Betaproteobacteria</taxon>
        <taxon>Burkholderiales</taxon>
        <taxon>Sutterellaceae</taxon>
        <taxon>Sutterella</taxon>
    </lineage>
</organism>
<dbReference type="SMART" id="SM00387">
    <property type="entry name" value="HATPase_c"/>
    <property type="match status" value="1"/>
</dbReference>
<keyword evidence="9" id="KW-0175">Coiled coil</keyword>
<proteinExistence type="predicted"/>
<dbReference type="EC" id="2.7.13.3" evidence="2"/>
<dbReference type="Pfam" id="PF00512">
    <property type="entry name" value="HisKA"/>
    <property type="match status" value="1"/>
</dbReference>
<dbReference type="PANTHER" id="PTHR43065:SF10">
    <property type="entry name" value="PEROXIDE STRESS-ACTIVATED HISTIDINE KINASE MAK3"/>
    <property type="match status" value="1"/>
</dbReference>
<dbReference type="RefSeq" id="WP_205103301.1">
    <property type="nucleotide sequence ID" value="NZ_JACJJC010000012.1"/>
</dbReference>
<evidence type="ECO:0000256" key="9">
    <source>
        <dbReference type="SAM" id="Coils"/>
    </source>
</evidence>
<gene>
    <name evidence="11" type="ORF">H6A60_08175</name>
</gene>
<dbReference type="CDD" id="cd00082">
    <property type="entry name" value="HisKA"/>
    <property type="match status" value="1"/>
</dbReference>
<dbReference type="Gene3D" id="3.40.190.10">
    <property type="entry name" value="Periplasmic binding protein-like II"/>
    <property type="match status" value="1"/>
</dbReference>
<sequence length="600" mass="66038">MSAAADLRALKLQADAVPATALPVRVGIVEFVRPNPNEPVLDATTHALVEAFGRDNVHVAYYSLFGLEEAVRKGEVDIFIASAGFYIRMTPWGVRSLATVVSRNYPNPNGNDGTLMLVRRDRKDLVSLEDLRGKRLATSTPYAFTGLQVPNREIYAAGYDPDDFFKHIRFLGDDDKMIGAFDLLEDGEVDTAFFRLCLFEALEKKSPERAARFRVINEQTEPGEACRRSTRLYPSWTAGSTPSADPRISRLVTRVLLQMPPAGESGLYWGVATNYSEVDALFRDLRLGPYAYLRSWTIRRLFDEYGTYVGFVGLFVCGLLLHVMRTSRLVQIRTAELAQALEREKHLKHEAQAANDRLSRIEKASAVGQLSTIFAHEMRQPLGAISLYAFGLKKRVDAGQYDENVFAKTLAKLVDQAARASQIVERVRTYAKAGAIKTTALDLTEAVKRAIDNLRVTGRAQAHIAFEPPQNSVSVTFDALDLELVILNLVKNALDAVKPLAEAGRVTIRILNNGAREAVLEIADNGLPLSEEGFAALSALRPSQKSEGLGLGLAIVRSILERHSGRLTFSRCETGGLIVCVYLPLAGGDADRDGVEQSKA</sequence>
<dbReference type="InterPro" id="IPR005467">
    <property type="entry name" value="His_kinase_dom"/>
</dbReference>
<evidence type="ECO:0000256" key="6">
    <source>
        <dbReference type="ARBA" id="ARBA00022777"/>
    </source>
</evidence>
<dbReference type="InterPro" id="IPR036097">
    <property type="entry name" value="HisK_dim/P_sf"/>
</dbReference>
<evidence type="ECO:0000259" key="10">
    <source>
        <dbReference type="PROSITE" id="PS50109"/>
    </source>
</evidence>
<dbReference type="Proteomes" id="UP000715095">
    <property type="component" value="Unassembled WGS sequence"/>
</dbReference>
<dbReference type="Pfam" id="PF12974">
    <property type="entry name" value="Phosphonate-bd"/>
    <property type="match status" value="1"/>
</dbReference>
<protein>
    <recommendedName>
        <fullName evidence="2">histidine kinase</fullName>
        <ecNumber evidence="2">2.7.13.3</ecNumber>
    </recommendedName>
</protein>
<evidence type="ECO:0000256" key="8">
    <source>
        <dbReference type="ARBA" id="ARBA00023012"/>
    </source>
</evidence>
<evidence type="ECO:0000313" key="11">
    <source>
        <dbReference type="EMBL" id="MBM6704455.1"/>
    </source>
</evidence>
<keyword evidence="6" id="KW-0418">Kinase</keyword>
<evidence type="ECO:0000256" key="1">
    <source>
        <dbReference type="ARBA" id="ARBA00000085"/>
    </source>
</evidence>
<dbReference type="SUPFAM" id="SSF47384">
    <property type="entry name" value="Homodimeric domain of signal transducing histidine kinase"/>
    <property type="match status" value="1"/>
</dbReference>
<dbReference type="PROSITE" id="PS50109">
    <property type="entry name" value="HIS_KIN"/>
    <property type="match status" value="1"/>
</dbReference>
<dbReference type="PRINTS" id="PR00344">
    <property type="entry name" value="BCTRLSENSOR"/>
</dbReference>
<evidence type="ECO:0000256" key="3">
    <source>
        <dbReference type="ARBA" id="ARBA00022553"/>
    </source>
</evidence>
<keyword evidence="12" id="KW-1185">Reference proteome</keyword>
<keyword evidence="4" id="KW-0808">Transferase</keyword>
<evidence type="ECO:0000256" key="7">
    <source>
        <dbReference type="ARBA" id="ARBA00022840"/>
    </source>
</evidence>
<dbReference type="Gene3D" id="3.30.565.10">
    <property type="entry name" value="Histidine kinase-like ATPase, C-terminal domain"/>
    <property type="match status" value="1"/>
</dbReference>
<keyword evidence="8" id="KW-0902">Two-component regulatory system</keyword>
<dbReference type="InterPro" id="IPR036890">
    <property type="entry name" value="HATPase_C_sf"/>
</dbReference>
<feature type="domain" description="Histidine kinase" evidence="10">
    <location>
        <begin position="373"/>
        <end position="587"/>
    </location>
</feature>
<comment type="caution">
    <text evidence="11">The sequence shown here is derived from an EMBL/GenBank/DDBJ whole genome shotgun (WGS) entry which is preliminary data.</text>
</comment>
<keyword evidence="5" id="KW-0547">Nucleotide-binding</keyword>
<dbReference type="InterPro" id="IPR004358">
    <property type="entry name" value="Sig_transdc_His_kin-like_C"/>
</dbReference>
<dbReference type="Gene3D" id="1.10.287.130">
    <property type="match status" value="1"/>
</dbReference>
<accession>A0ABS2DUQ3</accession>
<comment type="catalytic activity">
    <reaction evidence="1">
        <text>ATP + protein L-histidine = ADP + protein N-phospho-L-histidine.</text>
        <dbReference type="EC" id="2.7.13.3"/>
    </reaction>
</comment>
<dbReference type="InterPro" id="IPR003661">
    <property type="entry name" value="HisK_dim/P_dom"/>
</dbReference>
<evidence type="ECO:0000256" key="2">
    <source>
        <dbReference type="ARBA" id="ARBA00012438"/>
    </source>
</evidence>
<reference evidence="11 12" key="1">
    <citation type="journal article" date="2021" name="Sci. Rep.">
        <title>The distribution of antibiotic resistance genes in chicken gut microbiota commensals.</title>
        <authorList>
            <person name="Juricova H."/>
            <person name="Matiasovicova J."/>
            <person name="Kubasova T."/>
            <person name="Cejkova D."/>
            <person name="Rychlik I."/>
        </authorList>
    </citation>
    <scope>NUCLEOTIDE SEQUENCE [LARGE SCALE GENOMIC DNA]</scope>
    <source>
        <strain evidence="11 12">An829</strain>
    </source>
</reference>
<dbReference type="Pfam" id="PF02518">
    <property type="entry name" value="HATPase_c"/>
    <property type="match status" value="1"/>
</dbReference>
<evidence type="ECO:0000313" key="12">
    <source>
        <dbReference type="Proteomes" id="UP000715095"/>
    </source>
</evidence>
<dbReference type="PANTHER" id="PTHR43065">
    <property type="entry name" value="SENSOR HISTIDINE KINASE"/>
    <property type="match status" value="1"/>
</dbReference>
<feature type="coiled-coil region" evidence="9">
    <location>
        <begin position="337"/>
        <end position="364"/>
    </location>
</feature>
<name>A0ABS2DUQ3_9BURK</name>
<keyword evidence="7" id="KW-0067">ATP-binding</keyword>
<dbReference type="SMART" id="SM00388">
    <property type="entry name" value="HisKA"/>
    <property type="match status" value="1"/>
</dbReference>
<evidence type="ECO:0000256" key="4">
    <source>
        <dbReference type="ARBA" id="ARBA00022679"/>
    </source>
</evidence>
<evidence type="ECO:0000256" key="5">
    <source>
        <dbReference type="ARBA" id="ARBA00022741"/>
    </source>
</evidence>
<keyword evidence="3" id="KW-0597">Phosphoprotein</keyword>
<dbReference type="InterPro" id="IPR003594">
    <property type="entry name" value="HATPase_dom"/>
</dbReference>